<evidence type="ECO:0000313" key="3">
    <source>
        <dbReference type="Proteomes" id="UP000075809"/>
    </source>
</evidence>
<dbReference type="Proteomes" id="UP000075809">
    <property type="component" value="Unassembled WGS sequence"/>
</dbReference>
<evidence type="ECO:0000256" key="1">
    <source>
        <dbReference type="SAM" id="MobiDB-lite"/>
    </source>
</evidence>
<organism evidence="2 3">
    <name type="scientific">Mycetomoellerius zeteki</name>
    <dbReference type="NCBI Taxonomy" id="64791"/>
    <lineage>
        <taxon>Eukaryota</taxon>
        <taxon>Metazoa</taxon>
        <taxon>Ecdysozoa</taxon>
        <taxon>Arthropoda</taxon>
        <taxon>Hexapoda</taxon>
        <taxon>Insecta</taxon>
        <taxon>Pterygota</taxon>
        <taxon>Neoptera</taxon>
        <taxon>Endopterygota</taxon>
        <taxon>Hymenoptera</taxon>
        <taxon>Apocrita</taxon>
        <taxon>Aculeata</taxon>
        <taxon>Formicoidea</taxon>
        <taxon>Formicidae</taxon>
        <taxon>Myrmicinae</taxon>
        <taxon>Mycetomoellerius</taxon>
    </lineage>
</organism>
<gene>
    <name evidence="2" type="ORF">ALC60_09112</name>
</gene>
<sequence>MLGGGGGGGATSTRRRTFHGSQRITRNLDESLASCDELEGSDATMSIAQGQALAALFVYAGQTSRACDRRALIRRHSWKTSSSDDYNEVLWCIGTVLIPRTGGCRGATAPTA</sequence>
<accession>A0A151WVR7</accession>
<reference evidence="2 3" key="1">
    <citation type="submission" date="2015-09" db="EMBL/GenBank/DDBJ databases">
        <title>Trachymyrmex zeteki WGS genome.</title>
        <authorList>
            <person name="Nygaard S."/>
            <person name="Hu H."/>
            <person name="Boomsma J."/>
            <person name="Zhang G."/>
        </authorList>
    </citation>
    <scope>NUCLEOTIDE SEQUENCE [LARGE SCALE GENOMIC DNA]</scope>
    <source>
        <strain evidence="2">Tzet28-1</strain>
        <tissue evidence="2">Whole body</tissue>
    </source>
</reference>
<keyword evidence="3" id="KW-1185">Reference proteome</keyword>
<dbReference type="EMBL" id="KQ982709">
    <property type="protein sequence ID" value="KYQ51771.1"/>
    <property type="molecule type" value="Genomic_DNA"/>
</dbReference>
<feature type="region of interest" description="Disordered" evidence="1">
    <location>
        <begin position="1"/>
        <end position="21"/>
    </location>
</feature>
<proteinExistence type="predicted"/>
<name>A0A151WVR7_9HYME</name>
<feature type="compositionally biased region" description="Gly residues" evidence="1">
    <location>
        <begin position="1"/>
        <end position="10"/>
    </location>
</feature>
<evidence type="ECO:0000313" key="2">
    <source>
        <dbReference type="EMBL" id="KYQ51771.1"/>
    </source>
</evidence>
<dbReference type="AlphaFoldDB" id="A0A151WVR7"/>
<protein>
    <submittedName>
        <fullName evidence="2">Uncharacterized protein</fullName>
    </submittedName>
</protein>